<dbReference type="SUPFAM" id="SSF109604">
    <property type="entry name" value="HD-domain/PDEase-like"/>
    <property type="match status" value="1"/>
</dbReference>
<accession>A0A6N6N4D9</accession>
<dbReference type="InterPro" id="IPR006674">
    <property type="entry name" value="HD_domain"/>
</dbReference>
<feature type="domain" description="MobA-like NTP transferase" evidence="2">
    <location>
        <begin position="6"/>
        <end position="165"/>
    </location>
</feature>
<feature type="domain" description="HD" evidence="1">
    <location>
        <begin position="221"/>
        <end position="320"/>
    </location>
</feature>
<dbReference type="OrthoDB" id="9779263at2"/>
<dbReference type="NCBIfam" id="NF045665">
    <property type="entry name" value="NTPtran_DVU1551"/>
    <property type="match status" value="1"/>
</dbReference>
<dbReference type="InterPro" id="IPR054703">
    <property type="entry name" value="Mop-rel"/>
</dbReference>
<keyword evidence="3" id="KW-0808">Transferase</keyword>
<reference evidence="3 4" key="1">
    <citation type="journal article" date="2017" name="Int. J. Syst. Evol. Microbiol.">
        <title>Desulfovibrio senegalensis sp. nov., a mesophilic sulfate reducer isolated from marine sediment.</title>
        <authorList>
            <person name="Thioye A."/>
            <person name="Gam Z.B.A."/>
            <person name="Mbengue M."/>
            <person name="Cayol J.L."/>
            <person name="Joseph-Bartoli M."/>
            <person name="Toure-Kane C."/>
            <person name="Labat M."/>
        </authorList>
    </citation>
    <scope>NUCLEOTIDE SEQUENCE [LARGE SCALE GENOMIC DNA]</scope>
    <source>
        <strain evidence="3 4">DSM 101509</strain>
    </source>
</reference>
<evidence type="ECO:0000313" key="3">
    <source>
        <dbReference type="EMBL" id="KAB1441554.1"/>
    </source>
</evidence>
<dbReference type="PANTHER" id="PTHR43777:SF1">
    <property type="entry name" value="MOLYBDENUM COFACTOR CYTIDYLYLTRANSFERASE"/>
    <property type="match status" value="1"/>
</dbReference>
<dbReference type="InterPro" id="IPR025877">
    <property type="entry name" value="MobA-like_NTP_Trfase"/>
</dbReference>
<dbReference type="GO" id="GO:0016779">
    <property type="term" value="F:nucleotidyltransferase activity"/>
    <property type="evidence" value="ECO:0007669"/>
    <property type="project" value="UniProtKB-ARBA"/>
</dbReference>
<dbReference type="PANTHER" id="PTHR43777">
    <property type="entry name" value="MOLYBDENUM COFACTOR CYTIDYLYLTRANSFERASE"/>
    <property type="match status" value="1"/>
</dbReference>
<sequence>MHGMAALIPAAGFSSRMGRLKPLLPLGDCSVLARSVRLFRRAGIADIVVITGHRADEVGREAEACGARVVHNPDFEQGMFGSFRAGVAALRPDCTAFFALPADIPLVRPSTVAALRADFAGHGAAVTYPAFLGERGHPPLIRADVVSDILAHDGTGGLRTVLEAREPEAREVAVADMGTMLDMDRPEHYERAQAMADAGYPQPDECRALWNMREPNPALREHCAAVAGLALAMAEALNERRAANGHAGPGLLDTGLVLGAALTHDIAKGGRRHAQAGADFLESHGFPRAARIVADHADLTLAPDQPLGEREIVFLADKLVRGSGRVELESRYAAKMEQYGHDPDARAAIQARLERARTVNEQFTIEAVRNPALLDAHDFDLF</sequence>
<evidence type="ECO:0000259" key="2">
    <source>
        <dbReference type="Pfam" id="PF12804"/>
    </source>
</evidence>
<dbReference type="Gene3D" id="1.10.3210.10">
    <property type="entry name" value="Hypothetical protein af1432"/>
    <property type="match status" value="1"/>
</dbReference>
<dbReference type="CDD" id="cd04182">
    <property type="entry name" value="GT_2_like_f"/>
    <property type="match status" value="1"/>
</dbReference>
<dbReference type="Pfam" id="PF01966">
    <property type="entry name" value="HD"/>
    <property type="match status" value="1"/>
</dbReference>
<protein>
    <submittedName>
        <fullName evidence="3">NTP transferase domain-containing protein</fullName>
    </submittedName>
</protein>
<gene>
    <name evidence="3" type="ORF">F8A88_10440</name>
</gene>
<proteinExistence type="predicted"/>
<dbReference type="AlphaFoldDB" id="A0A6N6N4D9"/>
<comment type="caution">
    <text evidence="3">The sequence shown here is derived from an EMBL/GenBank/DDBJ whole genome shotgun (WGS) entry which is preliminary data.</text>
</comment>
<dbReference type="Proteomes" id="UP000438699">
    <property type="component" value="Unassembled WGS sequence"/>
</dbReference>
<dbReference type="SUPFAM" id="SSF53448">
    <property type="entry name" value="Nucleotide-diphospho-sugar transferases"/>
    <property type="match status" value="1"/>
</dbReference>
<keyword evidence="4" id="KW-1185">Reference proteome</keyword>
<dbReference type="InterPro" id="IPR029044">
    <property type="entry name" value="Nucleotide-diphossugar_trans"/>
</dbReference>
<dbReference type="EMBL" id="WAIE01000004">
    <property type="protein sequence ID" value="KAB1441554.1"/>
    <property type="molecule type" value="Genomic_DNA"/>
</dbReference>
<dbReference type="Gene3D" id="3.90.550.10">
    <property type="entry name" value="Spore Coat Polysaccharide Biosynthesis Protein SpsA, Chain A"/>
    <property type="match status" value="1"/>
</dbReference>
<organism evidence="3 4">
    <name type="scientific">Pseudodesulfovibrio senegalensis</name>
    <dbReference type="NCBI Taxonomy" id="1721087"/>
    <lineage>
        <taxon>Bacteria</taxon>
        <taxon>Pseudomonadati</taxon>
        <taxon>Thermodesulfobacteriota</taxon>
        <taxon>Desulfovibrionia</taxon>
        <taxon>Desulfovibrionales</taxon>
        <taxon>Desulfovibrionaceae</taxon>
    </lineage>
</organism>
<dbReference type="Pfam" id="PF12804">
    <property type="entry name" value="NTP_transf_3"/>
    <property type="match status" value="1"/>
</dbReference>
<evidence type="ECO:0000259" key="1">
    <source>
        <dbReference type="Pfam" id="PF01966"/>
    </source>
</evidence>
<evidence type="ECO:0000313" key="4">
    <source>
        <dbReference type="Proteomes" id="UP000438699"/>
    </source>
</evidence>
<name>A0A6N6N4D9_9BACT</name>